<dbReference type="InterPro" id="IPR004358">
    <property type="entry name" value="Sig_transdc_His_kin-like_C"/>
</dbReference>
<proteinExistence type="predicted"/>
<evidence type="ECO:0000256" key="6">
    <source>
        <dbReference type="ARBA" id="ARBA00022679"/>
    </source>
</evidence>
<dbReference type="CDD" id="cd16922">
    <property type="entry name" value="HATPase_EvgS-ArcB-TorS-like"/>
    <property type="match status" value="1"/>
</dbReference>
<dbReference type="RefSeq" id="WP_041114300.1">
    <property type="nucleotide sequence ID" value="NZ_JARTHD010000019.1"/>
</dbReference>
<comment type="caution">
    <text evidence="16">The sequence shown here is derived from an EMBL/GenBank/DDBJ whole genome shotgun (WGS) entry which is preliminary data.</text>
</comment>
<dbReference type="PROSITE" id="PS50109">
    <property type="entry name" value="HIS_KIN"/>
    <property type="match status" value="1"/>
</dbReference>
<organism evidence="16 17">
    <name type="scientific">Bacillus badius</name>
    <dbReference type="NCBI Taxonomy" id="1455"/>
    <lineage>
        <taxon>Bacteria</taxon>
        <taxon>Bacillati</taxon>
        <taxon>Bacillota</taxon>
        <taxon>Bacilli</taxon>
        <taxon>Bacillales</taxon>
        <taxon>Bacillaceae</taxon>
        <taxon>Pseudobacillus</taxon>
    </lineage>
</organism>
<keyword evidence="17" id="KW-1185">Reference proteome</keyword>
<feature type="coiled-coil region" evidence="12">
    <location>
        <begin position="257"/>
        <end position="295"/>
    </location>
</feature>
<evidence type="ECO:0000256" key="8">
    <source>
        <dbReference type="ARBA" id="ARBA00022777"/>
    </source>
</evidence>
<dbReference type="Gene3D" id="1.10.287.130">
    <property type="match status" value="1"/>
</dbReference>
<dbReference type="SUPFAM" id="SSF47384">
    <property type="entry name" value="Homodimeric domain of signal transducing histidine kinase"/>
    <property type="match status" value="1"/>
</dbReference>
<dbReference type="InterPro" id="IPR003594">
    <property type="entry name" value="HATPase_dom"/>
</dbReference>
<keyword evidence="7" id="KW-0547">Nucleotide-binding</keyword>
<dbReference type="EMBL" id="JXLP01000017">
    <property type="protein sequence ID" value="KIL77174.1"/>
    <property type="molecule type" value="Genomic_DNA"/>
</dbReference>
<dbReference type="PANTHER" id="PTHR43711">
    <property type="entry name" value="TWO-COMPONENT HISTIDINE KINASE"/>
    <property type="match status" value="1"/>
</dbReference>
<comment type="catalytic activity">
    <reaction evidence="1">
        <text>ATP + protein L-histidine = ADP + protein N-phospho-L-histidine.</text>
        <dbReference type="EC" id="2.7.13.3"/>
    </reaction>
</comment>
<dbReference type="Pfam" id="PF00672">
    <property type="entry name" value="HAMP"/>
    <property type="match status" value="1"/>
</dbReference>
<reference evidence="16 17" key="1">
    <citation type="submission" date="2015-01" db="EMBL/GenBank/DDBJ databases">
        <title>Genome Assembly of Bacillus badius MTCC 1458.</title>
        <authorList>
            <person name="Verma A."/>
            <person name="Khatri I."/>
            <person name="Mual P."/>
            <person name="Subramanian S."/>
            <person name="Krishnamurthi S."/>
        </authorList>
    </citation>
    <scope>NUCLEOTIDE SEQUENCE [LARGE SCALE GENOMIC DNA]</scope>
    <source>
        <strain evidence="16 17">MTCC 1458</strain>
    </source>
</reference>
<feature type="transmembrane region" description="Helical" evidence="13">
    <location>
        <begin position="12"/>
        <end position="34"/>
    </location>
</feature>
<protein>
    <recommendedName>
        <fullName evidence="3">histidine kinase</fullName>
        <ecNumber evidence="3">2.7.13.3</ecNumber>
    </recommendedName>
</protein>
<dbReference type="SMART" id="SM00304">
    <property type="entry name" value="HAMP"/>
    <property type="match status" value="1"/>
</dbReference>
<name>A0ABR5AR71_BACBA</name>
<dbReference type="Gene3D" id="6.10.340.10">
    <property type="match status" value="1"/>
</dbReference>
<dbReference type="Proteomes" id="UP000031982">
    <property type="component" value="Unassembled WGS sequence"/>
</dbReference>
<dbReference type="PRINTS" id="PR00344">
    <property type="entry name" value="BCTRLSENSOR"/>
</dbReference>
<keyword evidence="8 16" id="KW-0418">Kinase</keyword>
<keyword evidence="13" id="KW-0812">Transmembrane</keyword>
<feature type="transmembrane region" description="Helical" evidence="13">
    <location>
        <begin position="185"/>
        <end position="208"/>
    </location>
</feature>
<keyword evidence="13" id="KW-1133">Transmembrane helix</keyword>
<evidence type="ECO:0000256" key="1">
    <source>
        <dbReference type="ARBA" id="ARBA00000085"/>
    </source>
</evidence>
<evidence type="ECO:0000256" key="4">
    <source>
        <dbReference type="ARBA" id="ARBA00022475"/>
    </source>
</evidence>
<dbReference type="Pfam" id="PF02518">
    <property type="entry name" value="HATPase_c"/>
    <property type="match status" value="1"/>
</dbReference>
<dbReference type="EC" id="2.7.13.3" evidence="3"/>
<sequence>MITLFRQTIRKQFLVIMVAMLLLLMAGAAVAYLAEKRLADEYMEERRKMNEKVKAVGLVESSFKHTIFSMRGYIAFQNEEELQQAYNSARKLKEAMRKFKPLASSSEEKQLVAELAEFNGTYTNQLVPKAEALVKAGNYEGVRQLSSLGTTDQILSLIQAVEAEKSGLNELIDQRYKQFLEKTRALNAAVAGYFVFVFAVTSGAVWLLSRKLGQPLQELTAAAEKLAAGGEVHIRQIKRKDELGVLSAAFVHMTKTIQEREHELTAHNEELMMQQEELERMLAETEQMKNRLLEVDQLKSELVSTVSHELRTPLAGILGFTELMLNRSLNQEKQKKYLTTIHQEAVRLTNLINDFLDLQRMESGAFACSFEKVDPAPLIEPIIETISQTTNRHHFQLIDQRSKKWLSGDQERLIQVFTNLIGNAVKFSPQGGQVAVYVTNNEKNMLIKIKDEGLGIPAAEIPHVFKKFHRIDNSDRRKIGGTGLGLAVCKEIAEAHGGTITVSSEYGEGSVFSVLLPLWEEKETTVNGERSDEYIDCR</sequence>
<evidence type="ECO:0000259" key="14">
    <source>
        <dbReference type="PROSITE" id="PS50109"/>
    </source>
</evidence>
<gene>
    <name evidence="16" type="ORF">SD77_1779</name>
</gene>
<accession>A0ABR5AR71</accession>
<evidence type="ECO:0000256" key="7">
    <source>
        <dbReference type="ARBA" id="ARBA00022741"/>
    </source>
</evidence>
<keyword evidence="6" id="KW-0808">Transferase</keyword>
<evidence type="ECO:0000259" key="15">
    <source>
        <dbReference type="PROSITE" id="PS50885"/>
    </source>
</evidence>
<dbReference type="SMART" id="SM00388">
    <property type="entry name" value="HisKA"/>
    <property type="match status" value="1"/>
</dbReference>
<evidence type="ECO:0000256" key="2">
    <source>
        <dbReference type="ARBA" id="ARBA00004651"/>
    </source>
</evidence>
<dbReference type="InterPro" id="IPR003660">
    <property type="entry name" value="HAMP_dom"/>
</dbReference>
<dbReference type="InterPro" id="IPR050736">
    <property type="entry name" value="Sensor_HK_Regulatory"/>
</dbReference>
<keyword evidence="12" id="KW-0175">Coiled coil</keyword>
<evidence type="ECO:0000256" key="5">
    <source>
        <dbReference type="ARBA" id="ARBA00022553"/>
    </source>
</evidence>
<keyword evidence="9" id="KW-0067">ATP-binding</keyword>
<feature type="domain" description="HAMP" evidence="15">
    <location>
        <begin position="210"/>
        <end position="262"/>
    </location>
</feature>
<dbReference type="PROSITE" id="PS50885">
    <property type="entry name" value="HAMP"/>
    <property type="match status" value="1"/>
</dbReference>
<evidence type="ECO:0000256" key="10">
    <source>
        <dbReference type="ARBA" id="ARBA00023012"/>
    </source>
</evidence>
<dbReference type="InterPro" id="IPR003661">
    <property type="entry name" value="HisK_dim/P_dom"/>
</dbReference>
<dbReference type="CDD" id="cd00082">
    <property type="entry name" value="HisKA"/>
    <property type="match status" value="1"/>
</dbReference>
<evidence type="ECO:0000256" key="13">
    <source>
        <dbReference type="SAM" id="Phobius"/>
    </source>
</evidence>
<evidence type="ECO:0000256" key="11">
    <source>
        <dbReference type="ARBA" id="ARBA00023136"/>
    </source>
</evidence>
<dbReference type="SUPFAM" id="SSF158472">
    <property type="entry name" value="HAMP domain-like"/>
    <property type="match status" value="1"/>
</dbReference>
<dbReference type="CDD" id="cd06225">
    <property type="entry name" value="HAMP"/>
    <property type="match status" value="1"/>
</dbReference>
<dbReference type="SUPFAM" id="SSF55874">
    <property type="entry name" value="ATPase domain of HSP90 chaperone/DNA topoisomerase II/histidine kinase"/>
    <property type="match status" value="1"/>
</dbReference>
<evidence type="ECO:0000313" key="16">
    <source>
        <dbReference type="EMBL" id="KIL77174.1"/>
    </source>
</evidence>
<evidence type="ECO:0000256" key="9">
    <source>
        <dbReference type="ARBA" id="ARBA00022840"/>
    </source>
</evidence>
<keyword evidence="11 13" id="KW-0472">Membrane</keyword>
<dbReference type="Gene3D" id="3.30.565.10">
    <property type="entry name" value="Histidine kinase-like ATPase, C-terminal domain"/>
    <property type="match status" value="1"/>
</dbReference>
<feature type="domain" description="Histidine kinase" evidence="14">
    <location>
        <begin position="305"/>
        <end position="520"/>
    </location>
</feature>
<dbReference type="Pfam" id="PF00512">
    <property type="entry name" value="HisKA"/>
    <property type="match status" value="1"/>
</dbReference>
<keyword evidence="10" id="KW-0902">Two-component regulatory system</keyword>
<evidence type="ECO:0000256" key="3">
    <source>
        <dbReference type="ARBA" id="ARBA00012438"/>
    </source>
</evidence>
<comment type="subcellular location">
    <subcellularLocation>
        <location evidence="2">Cell membrane</location>
        <topology evidence="2">Multi-pass membrane protein</topology>
    </subcellularLocation>
</comment>
<evidence type="ECO:0000313" key="17">
    <source>
        <dbReference type="Proteomes" id="UP000031982"/>
    </source>
</evidence>
<dbReference type="InterPro" id="IPR005467">
    <property type="entry name" value="His_kinase_dom"/>
</dbReference>
<dbReference type="PANTHER" id="PTHR43711:SF1">
    <property type="entry name" value="HISTIDINE KINASE 1"/>
    <property type="match status" value="1"/>
</dbReference>
<dbReference type="GO" id="GO:0016301">
    <property type="term" value="F:kinase activity"/>
    <property type="evidence" value="ECO:0007669"/>
    <property type="project" value="UniProtKB-KW"/>
</dbReference>
<keyword evidence="4" id="KW-1003">Cell membrane</keyword>
<dbReference type="InterPro" id="IPR036890">
    <property type="entry name" value="HATPase_C_sf"/>
</dbReference>
<dbReference type="SMART" id="SM00387">
    <property type="entry name" value="HATPase_c"/>
    <property type="match status" value="1"/>
</dbReference>
<dbReference type="InterPro" id="IPR036097">
    <property type="entry name" value="HisK_dim/P_sf"/>
</dbReference>
<evidence type="ECO:0000256" key="12">
    <source>
        <dbReference type="SAM" id="Coils"/>
    </source>
</evidence>
<keyword evidence="5" id="KW-0597">Phosphoprotein</keyword>